<protein>
    <submittedName>
        <fullName evidence="3">Uncharacterized protein</fullName>
    </submittedName>
</protein>
<feature type="coiled-coil region" evidence="1">
    <location>
        <begin position="448"/>
        <end position="506"/>
    </location>
</feature>
<reference evidence="3" key="1">
    <citation type="submission" date="2021-01" db="EMBL/GenBank/DDBJ databases">
        <authorList>
            <person name="Corre E."/>
            <person name="Pelletier E."/>
            <person name="Niang G."/>
            <person name="Scheremetjew M."/>
            <person name="Finn R."/>
            <person name="Kale V."/>
            <person name="Holt S."/>
            <person name="Cochrane G."/>
            <person name="Meng A."/>
            <person name="Brown T."/>
            <person name="Cohen L."/>
        </authorList>
    </citation>
    <scope>NUCLEOTIDE SEQUENCE</scope>
    <source>
        <strain evidence="3">OF101</strain>
    </source>
</reference>
<keyword evidence="1" id="KW-0175">Coiled coil</keyword>
<feature type="coiled-coil region" evidence="1">
    <location>
        <begin position="225"/>
        <end position="252"/>
    </location>
</feature>
<keyword evidence="2" id="KW-0732">Signal</keyword>
<feature type="coiled-coil region" evidence="1">
    <location>
        <begin position="675"/>
        <end position="702"/>
    </location>
</feature>
<feature type="signal peptide" evidence="2">
    <location>
        <begin position="1"/>
        <end position="21"/>
    </location>
</feature>
<dbReference type="AlphaFoldDB" id="A0A7S1S9Z2"/>
<evidence type="ECO:0000313" key="3">
    <source>
        <dbReference type="EMBL" id="CAD9188685.1"/>
    </source>
</evidence>
<feature type="chain" id="PRO_5030774318" evidence="2">
    <location>
        <begin position="22"/>
        <end position="718"/>
    </location>
</feature>
<name>A0A7S1S9Z2_ALECA</name>
<dbReference type="EMBL" id="HBGE01109775">
    <property type="protein sequence ID" value="CAD9188685.1"/>
    <property type="molecule type" value="Transcribed_RNA"/>
</dbReference>
<organism evidence="3">
    <name type="scientific">Alexandrium catenella</name>
    <name type="common">Red tide dinoflagellate</name>
    <name type="synonym">Gonyaulax catenella</name>
    <dbReference type="NCBI Taxonomy" id="2925"/>
    <lineage>
        <taxon>Eukaryota</taxon>
        <taxon>Sar</taxon>
        <taxon>Alveolata</taxon>
        <taxon>Dinophyceae</taxon>
        <taxon>Gonyaulacales</taxon>
        <taxon>Pyrocystaceae</taxon>
        <taxon>Alexandrium</taxon>
    </lineage>
</organism>
<gene>
    <name evidence="3" type="ORF">ACAT0790_LOCUS65459</name>
</gene>
<proteinExistence type="predicted"/>
<evidence type="ECO:0000256" key="1">
    <source>
        <dbReference type="SAM" id="Coils"/>
    </source>
</evidence>
<accession>A0A7S1S9Z2</accession>
<sequence length="718" mass="77118">MQWGCTICLVLLMEAVPACVATRAATNPLGQVLKLLDGLAAKVTKEGEEEEKTYKAFVEWCDDASANKGFEIKTATAEKEKLEAAIGKSASDGEVAAAKIEELAASISTDEADLKSATQVRTKESEDFTANEAELVDVIDTIGRAVVVIEREMAKNPASFAQMDVSSVDKLLTSLSAVVDAASFPSADKRKLLAMVQSQQSSGGEDEDLGAPAAAAYKSHSSSILDVLEDMKEKAEEQLADLRKAETSAAHNYNMLKASLQDQTAVDSKNLAEEKAAKAAAAQAKAVAEGDLAATVKDLADSKAALELAQGQCMQAAADHESTVKARKEELEAISEAKKVLEETTAGAVGQTYSFLQLDRSKVGSALQTRADLANAEIVTIVKRLAKENKSTQLSQLASRIEAIMRFGAGAGEDPFAKVKALIADLLATLEAQATGDATEKAYCDEQLAKTEEKKNELNFDISKLTAKIDQAVAKTTDLKGQVQELQSELAQLAKEQAEMDQIRRDTHKSFVQTKADMESGLQGVRKALSVLREYYAGGSGDSALFQEGAGLGALMRQPVVPKAHSKAEGAGSSIVGLLEVVQSDFAKNLAAAEVQEDDAEVEYQKVTQSNKVTRKLKEQDVKYNTQEVTKLDQSVAELTADRDTADAELSAVLEYYAKVKERCIAKPTTYEERKGRREAEIKGLKEALAILEDEAAFVQQRGRKAPSRSRFLGLGQE</sequence>
<evidence type="ECO:0000256" key="2">
    <source>
        <dbReference type="SAM" id="SignalP"/>
    </source>
</evidence>